<name>A0A8C2VKJ4_CHILA</name>
<sequence length="183" mass="20986">MEKRELKAAVPKFDKVPWLSEASLTNKPLVISLPNRSHSSAAFLTSWRRHMNSPTSFQGPDVSSKDGRNQSDPWLLRNKWLCSACREVKMAQPRTMTIPDDLKLSFKNLMNHRMMNLRQSKAQAMPKPSCDDMLTESIHYRLPIVGPRTGVFHGLLSDVYRTLQETQHPPLPRKKPNSKAIKR</sequence>
<protein>
    <submittedName>
        <fullName evidence="1">Chromosome 1 open reading frame 105</fullName>
    </submittedName>
</protein>
<dbReference type="OMA" id="RFDKIPW"/>
<dbReference type="PANTHER" id="PTHR39410">
    <property type="entry name" value="RIKEN CDNA 4930558K02 GENE"/>
    <property type="match status" value="1"/>
</dbReference>
<dbReference type="InterPro" id="IPR027845">
    <property type="entry name" value="DUF4548"/>
</dbReference>
<gene>
    <name evidence="1" type="primary">C1orf105</name>
</gene>
<organism evidence="1 2">
    <name type="scientific">Chinchilla lanigera</name>
    <name type="common">Long-tailed chinchilla</name>
    <name type="synonym">Chinchilla villidera</name>
    <dbReference type="NCBI Taxonomy" id="34839"/>
    <lineage>
        <taxon>Eukaryota</taxon>
        <taxon>Metazoa</taxon>
        <taxon>Chordata</taxon>
        <taxon>Craniata</taxon>
        <taxon>Vertebrata</taxon>
        <taxon>Euteleostomi</taxon>
        <taxon>Mammalia</taxon>
        <taxon>Eutheria</taxon>
        <taxon>Euarchontoglires</taxon>
        <taxon>Glires</taxon>
        <taxon>Rodentia</taxon>
        <taxon>Hystricomorpha</taxon>
        <taxon>Chinchillidae</taxon>
        <taxon>Chinchilla</taxon>
    </lineage>
</organism>
<evidence type="ECO:0000313" key="2">
    <source>
        <dbReference type="Proteomes" id="UP000694398"/>
    </source>
</evidence>
<reference evidence="1" key="2">
    <citation type="submission" date="2025-09" db="UniProtKB">
        <authorList>
            <consortium name="Ensembl"/>
        </authorList>
    </citation>
    <scope>IDENTIFICATION</scope>
</reference>
<dbReference type="AlphaFoldDB" id="A0A8C2VKJ4"/>
<proteinExistence type="predicted"/>
<dbReference type="Pfam" id="PF15081">
    <property type="entry name" value="DUF4548"/>
    <property type="match status" value="1"/>
</dbReference>
<evidence type="ECO:0000313" key="1">
    <source>
        <dbReference type="Ensembl" id="ENSCLAP00000016123.1"/>
    </source>
</evidence>
<dbReference type="Ensembl" id="ENSCLAT00000016287.1">
    <property type="protein sequence ID" value="ENSCLAP00000016123.1"/>
    <property type="gene ID" value="ENSCLAG00000011095.1"/>
</dbReference>
<accession>A0A8C2VKJ4</accession>
<dbReference type="Proteomes" id="UP000694398">
    <property type="component" value="Unassembled WGS sequence"/>
</dbReference>
<keyword evidence="2" id="KW-1185">Reference proteome</keyword>
<dbReference type="OrthoDB" id="9832160at2759"/>
<dbReference type="GeneTree" id="ENSGT00390000015231"/>
<reference evidence="1" key="1">
    <citation type="submission" date="2025-08" db="UniProtKB">
        <authorList>
            <consortium name="Ensembl"/>
        </authorList>
    </citation>
    <scope>IDENTIFICATION</scope>
</reference>
<dbReference type="PANTHER" id="PTHR39410:SF1">
    <property type="entry name" value="RIKEN CDNA 4930558K02 GENE"/>
    <property type="match status" value="1"/>
</dbReference>